<feature type="domain" description="Thioredoxin" evidence="2">
    <location>
        <begin position="58"/>
        <end position="197"/>
    </location>
</feature>
<dbReference type="PANTHER" id="PTHR42852:SF1">
    <property type="entry name" value="THIOREDOXIN-LIKE PROTEIN YNEN"/>
    <property type="match status" value="1"/>
</dbReference>
<dbReference type="Gene3D" id="3.40.30.10">
    <property type="entry name" value="Glutaredoxin"/>
    <property type="match status" value="1"/>
</dbReference>
<evidence type="ECO:0000259" key="2">
    <source>
        <dbReference type="PROSITE" id="PS51352"/>
    </source>
</evidence>
<gene>
    <name evidence="3" type="ORF">ACFQ3W_10615</name>
</gene>
<keyword evidence="1" id="KW-1015">Disulfide bond</keyword>
<evidence type="ECO:0000256" key="1">
    <source>
        <dbReference type="ARBA" id="ARBA00023157"/>
    </source>
</evidence>
<dbReference type="InterPro" id="IPR013766">
    <property type="entry name" value="Thioredoxin_domain"/>
</dbReference>
<dbReference type="EMBL" id="JBHTLM010000006">
    <property type="protein sequence ID" value="MFD1176748.1"/>
    <property type="molecule type" value="Genomic_DNA"/>
</dbReference>
<dbReference type="InterPro" id="IPR000866">
    <property type="entry name" value="AhpC/TSA"/>
</dbReference>
<dbReference type="SUPFAM" id="SSF52833">
    <property type="entry name" value="Thioredoxin-like"/>
    <property type="match status" value="1"/>
</dbReference>
<comment type="caution">
    <text evidence="3">The sequence shown here is derived from an EMBL/GenBank/DDBJ whole genome shotgun (WGS) entry which is preliminary data.</text>
</comment>
<keyword evidence="4" id="KW-1185">Reference proteome</keyword>
<evidence type="ECO:0000313" key="3">
    <source>
        <dbReference type="EMBL" id="MFD1176748.1"/>
    </source>
</evidence>
<reference evidence="4" key="1">
    <citation type="journal article" date="2019" name="Int. J. Syst. Evol. Microbiol.">
        <title>The Global Catalogue of Microorganisms (GCM) 10K type strain sequencing project: providing services to taxonomists for standard genome sequencing and annotation.</title>
        <authorList>
            <consortium name="The Broad Institute Genomics Platform"/>
            <consortium name="The Broad Institute Genome Sequencing Center for Infectious Disease"/>
            <person name="Wu L."/>
            <person name="Ma J."/>
        </authorList>
    </citation>
    <scope>NUCLEOTIDE SEQUENCE [LARGE SCALE GENOMIC DNA]</scope>
    <source>
        <strain evidence="4">CCUG 59189</strain>
    </source>
</reference>
<name>A0ABW3RW74_9BACL</name>
<dbReference type="InterPro" id="IPR050553">
    <property type="entry name" value="Thioredoxin_ResA/DsbE_sf"/>
</dbReference>
<dbReference type="InterPro" id="IPR036249">
    <property type="entry name" value="Thioredoxin-like_sf"/>
</dbReference>
<dbReference type="Proteomes" id="UP001597262">
    <property type="component" value="Unassembled WGS sequence"/>
</dbReference>
<dbReference type="Pfam" id="PF00578">
    <property type="entry name" value="AhpC-TSA"/>
    <property type="match status" value="1"/>
</dbReference>
<sequence length="198" mass="21958">MKRNGLILIALFLLFVIALLDQDGQKKISALFEGSGNSKSETSEEQKSITALAAEGALKPGTSSPAFKLSGLDGKQYAVGGKRDKALLLNFWASWCDPCREEAPELVNIAEKYKDSLDVYGVNVTFYDKLDDVKKFVKEYGFTFPVLLDEKEKVYRMYNGIAFPTNILIDKDGVIRDVVIGLISPEDLQGKIEKLLNP</sequence>
<dbReference type="CDD" id="cd02966">
    <property type="entry name" value="TlpA_like_family"/>
    <property type="match status" value="1"/>
</dbReference>
<organism evidence="3 4">
    <name type="scientific">Paenibacillus puldeungensis</name>
    <dbReference type="NCBI Taxonomy" id="696536"/>
    <lineage>
        <taxon>Bacteria</taxon>
        <taxon>Bacillati</taxon>
        <taxon>Bacillota</taxon>
        <taxon>Bacilli</taxon>
        <taxon>Bacillales</taxon>
        <taxon>Paenibacillaceae</taxon>
        <taxon>Paenibacillus</taxon>
    </lineage>
</organism>
<evidence type="ECO:0000313" key="4">
    <source>
        <dbReference type="Proteomes" id="UP001597262"/>
    </source>
</evidence>
<proteinExistence type="predicted"/>
<dbReference type="RefSeq" id="WP_379319197.1">
    <property type="nucleotide sequence ID" value="NZ_JBHTLM010000006.1"/>
</dbReference>
<dbReference type="PROSITE" id="PS51352">
    <property type="entry name" value="THIOREDOXIN_2"/>
    <property type="match status" value="1"/>
</dbReference>
<dbReference type="PANTHER" id="PTHR42852">
    <property type="entry name" value="THIOL:DISULFIDE INTERCHANGE PROTEIN DSBE"/>
    <property type="match status" value="1"/>
</dbReference>
<protein>
    <submittedName>
        <fullName evidence="3">TlpA family protein disulfide reductase</fullName>
    </submittedName>
</protein>
<accession>A0ABW3RW74</accession>